<comment type="caution">
    <text evidence="11">The sequence shown here is derived from an EMBL/GenBank/DDBJ whole genome shotgun (WGS) entry which is preliminary data.</text>
</comment>
<dbReference type="InterPro" id="IPR045357">
    <property type="entry name" value="Aminopeptidase_N-like_N"/>
</dbReference>
<dbReference type="GO" id="GO:0042277">
    <property type="term" value="F:peptide binding"/>
    <property type="evidence" value="ECO:0007669"/>
    <property type="project" value="TreeGrafter"/>
</dbReference>
<dbReference type="Pfam" id="PF17900">
    <property type="entry name" value="Peptidase_M1_N"/>
    <property type="match status" value="1"/>
</dbReference>
<dbReference type="GO" id="GO:0070006">
    <property type="term" value="F:metalloaminopeptidase activity"/>
    <property type="evidence" value="ECO:0007669"/>
    <property type="project" value="TreeGrafter"/>
</dbReference>
<dbReference type="InterPro" id="IPR001930">
    <property type="entry name" value="Peptidase_M1"/>
</dbReference>
<evidence type="ECO:0000256" key="4">
    <source>
        <dbReference type="ARBA" id="ARBA00022723"/>
    </source>
</evidence>
<protein>
    <submittedName>
        <fullName evidence="11">Peptidase M1 family protein</fullName>
    </submittedName>
</protein>
<dbReference type="Pfam" id="PF01433">
    <property type="entry name" value="Peptidase_M1"/>
    <property type="match status" value="1"/>
</dbReference>
<dbReference type="AlphaFoldDB" id="A0A8H6F5A9"/>
<keyword evidence="4" id="KW-0479">Metal-binding</keyword>
<dbReference type="SUPFAM" id="SSF63737">
    <property type="entry name" value="Leukotriene A4 hydrolase N-terminal domain"/>
    <property type="match status" value="1"/>
</dbReference>
<sequence>MFDPLIPLSISNEYIPIEYHYKLDINHQKPNFNGVAIITIDKNHHQQISHKYKQSEKEKQEEEESFFSITLHANKLVIISATIGDEKLSIKYDKLQQRVTFSSSTQTYSQLVTNNCLVMEVKYMGQIKTINTYKDETQGLFKTNFLDNDSGKSDNYILTTHFQPMGAKQVFPIIDELTHKPMIKLDLKTLKKFQVFCNGDEEDVVSNDDEWKISKFVYSKPIHPAITGFSIGDFTWQSSKTVKTNNVEDSVRVYAPSGEISKTNMALRIIENYLPKLEAVFGKYPLNHLYFVAVPFLKDGVMENWSMINVIAPNLLINDGNYQSNYNNNNNNNNNNQSETYQLTELIVHELVHQWIGNWVSFDNWGCLWFNEAFATWAARKIIGTDTTTSRSSNNNNMLAIDCFYDDGDGDFKIGSIFQYMERHQNPNLNATTESIFSTNIYEKGIILLDMIDGIFEAEGKNFLKQFANKIIEKYQSKTIKIFDIWQNLNDDISIDLPSFVYSWTRSKGYPLLRVTHKQNDNDSLAKKIVIEQHTYFHNITTEKAGIEDTPYHIPLFIKAKTTSDNNEDSSHGEKTKLINLMMTDRSIELDIDYHQLININTGHKGYYRVLYDQLDVGNLSLMDPKDIITIISDLGTVIGTPNSNSQDLINFIILMSNLLKLETQFNWEIWECALSYLEPIIDILRHFSEFNKFNTNWLNKFVSDLFNAIKWDNNNSLDNISKNHYNSLEWKVRSSILQLQLNINNNNSNNNNNNNNGNHTTGDAAYKVAHKYYQNFMNSGINKKFTPKELLPAIFNVTMNKTSMKEYKKVLELVKNANVSLLKQTNATQQDLQTLSLTSLSFVYGNNSGSAADFELVNKTLNFVNNNIDSKLIELGLIGFTFTNNQQIIDTVFHWFKLNYDNWIMRSLRKGSDWSKQIGITIQNIMKMIIMKMMVNNEMNKLKLNEFIQLKLKNLPNHGLKELVDDWYLENKENIRIGTFYNDLCDHICQ</sequence>
<dbReference type="Proteomes" id="UP000536275">
    <property type="component" value="Unassembled WGS sequence"/>
</dbReference>
<evidence type="ECO:0000256" key="7">
    <source>
        <dbReference type="ARBA" id="ARBA00023049"/>
    </source>
</evidence>
<evidence type="ECO:0000256" key="6">
    <source>
        <dbReference type="ARBA" id="ARBA00022833"/>
    </source>
</evidence>
<evidence type="ECO:0000256" key="1">
    <source>
        <dbReference type="ARBA" id="ARBA00001947"/>
    </source>
</evidence>
<organism evidence="11 12">
    <name type="scientific">Candida albicans</name>
    <name type="common">Yeast</name>
    <dbReference type="NCBI Taxonomy" id="5476"/>
    <lineage>
        <taxon>Eukaryota</taxon>
        <taxon>Fungi</taxon>
        <taxon>Dikarya</taxon>
        <taxon>Ascomycota</taxon>
        <taxon>Saccharomycotina</taxon>
        <taxon>Pichiomycetes</taxon>
        <taxon>Debaryomycetaceae</taxon>
        <taxon>Candida/Lodderomyces clade</taxon>
        <taxon>Candida</taxon>
    </lineage>
</organism>
<dbReference type="GO" id="GO:0016020">
    <property type="term" value="C:membrane"/>
    <property type="evidence" value="ECO:0007669"/>
    <property type="project" value="TreeGrafter"/>
</dbReference>
<dbReference type="PANTHER" id="PTHR11533:SF299">
    <property type="entry name" value="AMINOPEPTIDASE"/>
    <property type="match status" value="1"/>
</dbReference>
<evidence type="ECO:0000313" key="11">
    <source>
        <dbReference type="EMBL" id="KAF6069762.1"/>
    </source>
</evidence>
<evidence type="ECO:0000313" key="12">
    <source>
        <dbReference type="Proteomes" id="UP000536275"/>
    </source>
</evidence>
<keyword evidence="3" id="KW-0645">Protease</keyword>
<proteinExistence type="inferred from homology"/>
<comment type="similarity">
    <text evidence="2">Belongs to the peptidase M1 family.</text>
</comment>
<dbReference type="InterPro" id="IPR050344">
    <property type="entry name" value="Peptidase_M1_aminopeptidases"/>
</dbReference>
<accession>A0A8H6F5A9</accession>
<dbReference type="GO" id="GO:0005737">
    <property type="term" value="C:cytoplasm"/>
    <property type="evidence" value="ECO:0007669"/>
    <property type="project" value="TreeGrafter"/>
</dbReference>
<dbReference type="Gene3D" id="1.25.50.20">
    <property type="match status" value="1"/>
</dbReference>
<dbReference type="GO" id="GO:0008270">
    <property type="term" value="F:zinc ion binding"/>
    <property type="evidence" value="ECO:0007669"/>
    <property type="project" value="InterPro"/>
</dbReference>
<feature type="domain" description="ERAP1-like C-terminal" evidence="9">
    <location>
        <begin position="598"/>
        <end position="952"/>
    </location>
</feature>
<evidence type="ECO:0000259" key="10">
    <source>
        <dbReference type="Pfam" id="PF17900"/>
    </source>
</evidence>
<evidence type="ECO:0000259" key="9">
    <source>
        <dbReference type="Pfam" id="PF11838"/>
    </source>
</evidence>
<evidence type="ECO:0000256" key="5">
    <source>
        <dbReference type="ARBA" id="ARBA00022801"/>
    </source>
</evidence>
<dbReference type="InterPro" id="IPR024571">
    <property type="entry name" value="ERAP1-like_C_dom"/>
</dbReference>
<evidence type="ECO:0000256" key="2">
    <source>
        <dbReference type="ARBA" id="ARBA00010136"/>
    </source>
</evidence>
<evidence type="ECO:0000256" key="3">
    <source>
        <dbReference type="ARBA" id="ARBA00022670"/>
    </source>
</evidence>
<feature type="domain" description="Aminopeptidase N-like N-terminal" evidence="10">
    <location>
        <begin position="58"/>
        <end position="220"/>
    </location>
</feature>
<dbReference type="Gene3D" id="2.60.40.1910">
    <property type="match status" value="1"/>
</dbReference>
<dbReference type="InterPro" id="IPR014782">
    <property type="entry name" value="Peptidase_M1_dom"/>
</dbReference>
<comment type="cofactor">
    <cofactor evidence="1">
        <name>Zn(2+)</name>
        <dbReference type="ChEBI" id="CHEBI:29105"/>
    </cofactor>
</comment>
<keyword evidence="5" id="KW-0378">Hydrolase</keyword>
<dbReference type="SUPFAM" id="SSF55486">
    <property type="entry name" value="Metalloproteases ('zincins'), catalytic domain"/>
    <property type="match status" value="1"/>
</dbReference>
<feature type="domain" description="Peptidase M1 membrane alanine aminopeptidase" evidence="8">
    <location>
        <begin position="274"/>
        <end position="504"/>
    </location>
</feature>
<dbReference type="EMBL" id="JABWAD010000030">
    <property type="protein sequence ID" value="KAF6069762.1"/>
    <property type="molecule type" value="Genomic_DNA"/>
</dbReference>
<dbReference type="Pfam" id="PF11838">
    <property type="entry name" value="ERAP1_C"/>
    <property type="match status" value="1"/>
</dbReference>
<dbReference type="PANTHER" id="PTHR11533">
    <property type="entry name" value="PROTEASE M1 ZINC METALLOPROTEASE"/>
    <property type="match status" value="1"/>
</dbReference>
<name>A0A8H6F5A9_CANAX</name>
<dbReference type="Gene3D" id="1.10.390.10">
    <property type="entry name" value="Neutral Protease Domain 2"/>
    <property type="match status" value="1"/>
</dbReference>
<dbReference type="PRINTS" id="PR00756">
    <property type="entry name" value="ALADIPTASE"/>
</dbReference>
<gene>
    <name evidence="11" type="ORF">FOB64_002841</name>
</gene>
<dbReference type="InterPro" id="IPR027268">
    <property type="entry name" value="Peptidase_M4/M1_CTD_sf"/>
</dbReference>
<evidence type="ECO:0000259" key="8">
    <source>
        <dbReference type="Pfam" id="PF01433"/>
    </source>
</evidence>
<keyword evidence="7" id="KW-0482">Metalloprotease</keyword>
<keyword evidence="6" id="KW-0862">Zinc</keyword>
<reference evidence="11 12" key="1">
    <citation type="submission" date="2020-03" db="EMBL/GenBank/DDBJ databases">
        <title>FDA dAtabase for Regulatory Grade micrObial Sequences (FDA-ARGOS): Supporting development and validation of Infectious Disease Dx tests.</title>
        <authorList>
            <person name="Campos J."/>
            <person name="Goldberg B."/>
            <person name="Tallon L."/>
            <person name="Sadzewicz L."/>
            <person name="Vavikolanu K."/>
            <person name="Mehta A."/>
            <person name="Aluvathingal J."/>
            <person name="Nadendla S."/>
            <person name="Nandy P."/>
            <person name="Geyer C."/>
            <person name="Yan Y."/>
            <person name="Sichtig H."/>
        </authorList>
    </citation>
    <scope>NUCLEOTIDE SEQUENCE [LARGE SCALE GENOMIC DNA]</scope>
    <source>
        <strain evidence="11 12">FDAARGOS_656</strain>
    </source>
</reference>
<dbReference type="Gene3D" id="2.60.40.1730">
    <property type="entry name" value="tricorn interacting facor f3 domain"/>
    <property type="match status" value="1"/>
</dbReference>
<dbReference type="InterPro" id="IPR042097">
    <property type="entry name" value="Aminopeptidase_N-like_N_sf"/>
</dbReference>
<dbReference type="GO" id="GO:0006508">
    <property type="term" value="P:proteolysis"/>
    <property type="evidence" value="ECO:0007669"/>
    <property type="project" value="UniProtKB-KW"/>
</dbReference>
<dbReference type="GO" id="GO:0043171">
    <property type="term" value="P:peptide catabolic process"/>
    <property type="evidence" value="ECO:0007669"/>
    <property type="project" value="TreeGrafter"/>
</dbReference>